<feature type="domain" description="RDD" evidence="7">
    <location>
        <begin position="15"/>
        <end position="180"/>
    </location>
</feature>
<organism evidence="8 9">
    <name type="scientific">Thomasclavelia ramosa</name>
    <dbReference type="NCBI Taxonomy" id="1547"/>
    <lineage>
        <taxon>Bacteria</taxon>
        <taxon>Bacillati</taxon>
        <taxon>Bacillota</taxon>
        <taxon>Erysipelotrichia</taxon>
        <taxon>Erysipelotrichales</taxon>
        <taxon>Coprobacillaceae</taxon>
        <taxon>Thomasclavelia</taxon>
    </lineage>
</organism>
<keyword evidence="2" id="KW-1003">Cell membrane</keyword>
<evidence type="ECO:0000256" key="5">
    <source>
        <dbReference type="ARBA" id="ARBA00023136"/>
    </source>
</evidence>
<dbReference type="EMBL" id="JAQLKE010000013">
    <property type="protein sequence ID" value="MDB7084040.1"/>
    <property type="molecule type" value="Genomic_DNA"/>
</dbReference>
<name>A0A9Q2X0F7_9FIRM</name>
<evidence type="ECO:0000256" key="2">
    <source>
        <dbReference type="ARBA" id="ARBA00022475"/>
    </source>
</evidence>
<dbReference type="Proteomes" id="UP001211987">
    <property type="component" value="Unassembled WGS sequence"/>
</dbReference>
<dbReference type="InterPro" id="IPR051791">
    <property type="entry name" value="Pra-immunoreactive"/>
</dbReference>
<dbReference type="GeneID" id="64195536"/>
<dbReference type="InterPro" id="IPR010432">
    <property type="entry name" value="RDD"/>
</dbReference>
<dbReference type="Pfam" id="PF06271">
    <property type="entry name" value="RDD"/>
    <property type="match status" value="1"/>
</dbReference>
<keyword evidence="5 6" id="KW-0472">Membrane</keyword>
<feature type="transmembrane region" description="Helical" evidence="6">
    <location>
        <begin position="61"/>
        <end position="84"/>
    </location>
</feature>
<comment type="caution">
    <text evidence="8">The sequence shown here is derived from an EMBL/GenBank/DDBJ whole genome shotgun (WGS) entry which is preliminary data.</text>
</comment>
<evidence type="ECO:0000259" key="7">
    <source>
        <dbReference type="Pfam" id="PF06271"/>
    </source>
</evidence>
<reference evidence="8" key="1">
    <citation type="submission" date="2023-01" db="EMBL/GenBank/DDBJ databases">
        <title>Human gut microbiome strain richness.</title>
        <authorList>
            <person name="Chen-Liaw A."/>
        </authorList>
    </citation>
    <scope>NUCLEOTIDE SEQUENCE</scope>
    <source>
        <strain evidence="8">1001217st2_G6_1001217B_191108</strain>
    </source>
</reference>
<dbReference type="AlphaFoldDB" id="A0A9Q2X0F7"/>
<comment type="subcellular location">
    <subcellularLocation>
        <location evidence="1">Cell membrane</location>
        <topology evidence="1">Multi-pass membrane protein</topology>
    </subcellularLocation>
</comment>
<keyword evidence="4 6" id="KW-1133">Transmembrane helix</keyword>
<sequence length="189" mass="21698">MKRIFNHSSVHNHQAPFVKRLIAYFIDWYIISVMTILPINLIYSIIYHQKNFTSSIVNLPLIPAISAFLIGLLLSLLYLVYFPYKYNGQTIGKKIFGLKIVKNNEINIDLKTLLIRNGVGLILIEGTFYSCSIYFWELINIIFEASIASFALSILGIVSFISMFMSLLNSNHRMLHDYLSKTSVVTVHK</sequence>
<feature type="transmembrane region" description="Helical" evidence="6">
    <location>
        <begin position="113"/>
        <end position="135"/>
    </location>
</feature>
<gene>
    <name evidence="8" type="ORF">PM738_09530</name>
</gene>
<evidence type="ECO:0000313" key="8">
    <source>
        <dbReference type="EMBL" id="MDB7084040.1"/>
    </source>
</evidence>
<proteinExistence type="predicted"/>
<accession>A0A9Q2X0F7</accession>
<evidence type="ECO:0000256" key="3">
    <source>
        <dbReference type="ARBA" id="ARBA00022692"/>
    </source>
</evidence>
<evidence type="ECO:0000313" key="9">
    <source>
        <dbReference type="Proteomes" id="UP001211987"/>
    </source>
</evidence>
<evidence type="ECO:0000256" key="4">
    <source>
        <dbReference type="ARBA" id="ARBA00022989"/>
    </source>
</evidence>
<evidence type="ECO:0000256" key="6">
    <source>
        <dbReference type="SAM" id="Phobius"/>
    </source>
</evidence>
<protein>
    <submittedName>
        <fullName evidence="8">RDD family protein</fullName>
    </submittedName>
</protein>
<keyword evidence="3 6" id="KW-0812">Transmembrane</keyword>
<dbReference type="PANTHER" id="PTHR36115">
    <property type="entry name" value="PROLINE-RICH ANTIGEN HOMOLOG-RELATED"/>
    <property type="match status" value="1"/>
</dbReference>
<evidence type="ECO:0000256" key="1">
    <source>
        <dbReference type="ARBA" id="ARBA00004651"/>
    </source>
</evidence>
<dbReference type="GO" id="GO:0005886">
    <property type="term" value="C:plasma membrane"/>
    <property type="evidence" value="ECO:0007669"/>
    <property type="project" value="UniProtKB-SubCell"/>
</dbReference>
<dbReference type="RefSeq" id="WP_003537507.1">
    <property type="nucleotide sequence ID" value="NZ_AP031443.1"/>
</dbReference>
<feature type="transmembrane region" description="Helical" evidence="6">
    <location>
        <begin position="147"/>
        <end position="168"/>
    </location>
</feature>
<feature type="transmembrane region" description="Helical" evidence="6">
    <location>
        <begin position="21"/>
        <end position="46"/>
    </location>
</feature>